<name>A0AC35UIN0_9BILA</name>
<evidence type="ECO:0000313" key="2">
    <source>
        <dbReference type="WBParaSite" id="RSKR_0001160300.1"/>
    </source>
</evidence>
<evidence type="ECO:0000313" key="1">
    <source>
        <dbReference type="Proteomes" id="UP000095286"/>
    </source>
</evidence>
<proteinExistence type="predicted"/>
<sequence>MDKVNADKINKKSGGKNNGKSPEKADGDKNGLAGKSSTTPKEAPNEVAPKTNALNIVSDSKVTGSDKRKPAPAAAEVDVQTGITDENSLKNDDTLKFVESLPIDKDSIKSNQMTERKNYNYLIMLPMLEYLLLFFCAF</sequence>
<reference evidence="2" key="1">
    <citation type="submission" date="2016-11" db="UniProtKB">
        <authorList>
            <consortium name="WormBaseParasite"/>
        </authorList>
    </citation>
    <scope>IDENTIFICATION</scope>
    <source>
        <strain evidence="2">KR3021</strain>
    </source>
</reference>
<dbReference type="Proteomes" id="UP000095286">
    <property type="component" value="Unplaced"/>
</dbReference>
<accession>A0AC35UIN0</accession>
<organism evidence="1 2">
    <name type="scientific">Rhabditophanes sp. KR3021</name>
    <dbReference type="NCBI Taxonomy" id="114890"/>
    <lineage>
        <taxon>Eukaryota</taxon>
        <taxon>Metazoa</taxon>
        <taxon>Ecdysozoa</taxon>
        <taxon>Nematoda</taxon>
        <taxon>Chromadorea</taxon>
        <taxon>Rhabditida</taxon>
        <taxon>Tylenchina</taxon>
        <taxon>Panagrolaimomorpha</taxon>
        <taxon>Strongyloidoidea</taxon>
        <taxon>Alloionematidae</taxon>
        <taxon>Rhabditophanes</taxon>
    </lineage>
</organism>
<dbReference type="WBParaSite" id="RSKR_0001160300.1">
    <property type="protein sequence ID" value="RSKR_0001160300.1"/>
    <property type="gene ID" value="RSKR_0001160300"/>
</dbReference>
<protein>
    <submittedName>
        <fullName evidence="2">Uncharacterized protein</fullName>
    </submittedName>
</protein>